<dbReference type="SUPFAM" id="SSF117916">
    <property type="entry name" value="Fe-S cluster assembly (FSCA) domain-like"/>
    <property type="match status" value="1"/>
</dbReference>
<dbReference type="InterPro" id="IPR036498">
    <property type="entry name" value="Nfu/NifU_N_sf"/>
</dbReference>
<dbReference type="InterPro" id="IPR014824">
    <property type="entry name" value="Nfu/NifU_N"/>
</dbReference>
<protein>
    <recommendedName>
        <fullName evidence="2">Scaffold protein Nfu/NifU N-terminal domain-containing protein</fullName>
    </recommendedName>
</protein>
<comment type="similarity">
    <text evidence="1">Belongs to the NifU family.</text>
</comment>
<keyword evidence="4" id="KW-1185">Reference proteome</keyword>
<accession>A0A9P8Q5Q4</accession>
<dbReference type="AlphaFoldDB" id="A0A9P8Q5Q4"/>
<dbReference type="Pfam" id="PF01106">
    <property type="entry name" value="NifU"/>
    <property type="match status" value="1"/>
</dbReference>
<dbReference type="InterPro" id="IPR001075">
    <property type="entry name" value="NIF_FeS_clus_asmbl_NifU_C"/>
</dbReference>
<dbReference type="Pfam" id="PF08712">
    <property type="entry name" value="Nfu_N"/>
    <property type="match status" value="1"/>
</dbReference>
<dbReference type="OrthoDB" id="565552at2759"/>
<reference evidence="3" key="1">
    <citation type="journal article" date="2021" name="Open Biol.">
        <title>Shared evolutionary footprints suggest mitochondrial oxidative damage underlies multiple complex I losses in fungi.</title>
        <authorList>
            <person name="Schikora-Tamarit M.A."/>
            <person name="Marcet-Houben M."/>
            <person name="Nosek J."/>
            <person name="Gabaldon T."/>
        </authorList>
    </citation>
    <scope>NUCLEOTIDE SEQUENCE</scope>
    <source>
        <strain evidence="3">CBS2887</strain>
    </source>
</reference>
<evidence type="ECO:0000313" key="3">
    <source>
        <dbReference type="EMBL" id="KAH3683577.1"/>
    </source>
</evidence>
<reference evidence="3" key="2">
    <citation type="submission" date="2021-01" db="EMBL/GenBank/DDBJ databases">
        <authorList>
            <person name="Schikora-Tamarit M.A."/>
        </authorList>
    </citation>
    <scope>NUCLEOTIDE SEQUENCE</scope>
    <source>
        <strain evidence="3">CBS2887</strain>
    </source>
</reference>
<evidence type="ECO:0000256" key="1">
    <source>
        <dbReference type="ARBA" id="ARBA00006420"/>
    </source>
</evidence>
<evidence type="ECO:0000313" key="4">
    <source>
        <dbReference type="Proteomes" id="UP000774326"/>
    </source>
</evidence>
<gene>
    <name evidence="3" type="ORF">WICPIJ_005424</name>
</gene>
<dbReference type="EMBL" id="JAEUBG010003037">
    <property type="protein sequence ID" value="KAH3683577.1"/>
    <property type="molecule type" value="Genomic_DNA"/>
</dbReference>
<dbReference type="GO" id="GO:0005739">
    <property type="term" value="C:mitochondrion"/>
    <property type="evidence" value="ECO:0007669"/>
    <property type="project" value="TreeGrafter"/>
</dbReference>
<dbReference type="InterPro" id="IPR034904">
    <property type="entry name" value="FSCA_dom_sf"/>
</dbReference>
<dbReference type="InterPro" id="IPR035433">
    <property type="entry name" value="NFU1-like"/>
</dbReference>
<dbReference type="Gene3D" id="3.30.300.130">
    <property type="entry name" value="Fe-S cluster assembly (FSCA)"/>
    <property type="match status" value="1"/>
</dbReference>
<dbReference type="Proteomes" id="UP000774326">
    <property type="component" value="Unassembled WGS sequence"/>
</dbReference>
<organism evidence="3 4">
    <name type="scientific">Wickerhamomyces pijperi</name>
    <name type="common">Yeast</name>
    <name type="synonym">Pichia pijperi</name>
    <dbReference type="NCBI Taxonomy" id="599730"/>
    <lineage>
        <taxon>Eukaryota</taxon>
        <taxon>Fungi</taxon>
        <taxon>Dikarya</taxon>
        <taxon>Ascomycota</taxon>
        <taxon>Saccharomycotina</taxon>
        <taxon>Saccharomycetes</taxon>
        <taxon>Phaffomycetales</taxon>
        <taxon>Wickerhamomycetaceae</taxon>
        <taxon>Wickerhamomyces</taxon>
    </lineage>
</organism>
<dbReference type="GO" id="GO:0051536">
    <property type="term" value="F:iron-sulfur cluster binding"/>
    <property type="evidence" value="ECO:0007669"/>
    <property type="project" value="InterPro"/>
</dbReference>
<dbReference type="PANTHER" id="PTHR11178:SF1">
    <property type="entry name" value="NFU1 IRON-SULFUR CLUSTER SCAFFOLD HOMOLOG, MITOCHONDRIAL"/>
    <property type="match status" value="1"/>
</dbReference>
<dbReference type="PANTHER" id="PTHR11178">
    <property type="entry name" value="IRON-SULFUR CLUSTER SCAFFOLD PROTEIN NFU-RELATED"/>
    <property type="match status" value="1"/>
</dbReference>
<dbReference type="GO" id="GO:0016226">
    <property type="term" value="P:iron-sulfur cluster assembly"/>
    <property type="evidence" value="ECO:0007669"/>
    <property type="project" value="InterPro"/>
</dbReference>
<dbReference type="Gene3D" id="3.30.1370.70">
    <property type="entry name" value="Scaffold protein Nfu/NifU, N-terminal domain"/>
    <property type="match status" value="1"/>
</dbReference>
<dbReference type="GO" id="GO:0005506">
    <property type="term" value="F:iron ion binding"/>
    <property type="evidence" value="ECO:0007669"/>
    <property type="project" value="InterPro"/>
</dbReference>
<comment type="caution">
    <text evidence="3">The sequence shown here is derived from an EMBL/GenBank/DDBJ whole genome shotgun (WGS) entry which is preliminary data.</text>
</comment>
<dbReference type="SMART" id="SM00932">
    <property type="entry name" value="Nfu_N"/>
    <property type="match status" value="1"/>
</dbReference>
<name>A0A9P8Q5Q4_WICPI</name>
<dbReference type="SUPFAM" id="SSF110836">
    <property type="entry name" value="Hypothetical protein SAV1430"/>
    <property type="match status" value="1"/>
</dbReference>
<proteinExistence type="inferred from homology"/>
<feature type="domain" description="Scaffold protein Nfu/NifU N-terminal" evidence="2">
    <location>
        <begin position="33"/>
        <end position="123"/>
    </location>
</feature>
<evidence type="ECO:0000259" key="2">
    <source>
        <dbReference type="SMART" id="SM00932"/>
    </source>
</evidence>
<dbReference type="PIRSF" id="PIRSF036773">
    <property type="entry name" value="HIRIP5"/>
    <property type="match status" value="1"/>
</dbReference>
<sequence>MFSTILKAKSSSSNLLLSKRSTAIFTFQRFLSLKTLTTPNENALKFQADQQVLPASSDRSSYQITLLNQNQSPLAVTLFENCHAIQSILIGGDFITITKDEFAHWNQVRPLAESIITSHLKSKEEVINLDYMSQGTKEDTTPMTEEEKEITEEIEELIATKIRPSIQEDGGDIVFLRYSQGTVYVQLQGACTSCSLSDDTLKSGILSMLNHYIEEVTDVVNLAEVEFMKFEQKMKVKRGGK</sequence>